<dbReference type="KEGG" id="tes:BW730_04820"/>
<evidence type="ECO:0008006" key="3">
    <source>
        <dbReference type="Google" id="ProtNLM"/>
    </source>
</evidence>
<protein>
    <recommendedName>
        <fullName evidence="3">Calcineurin-like phosphoesterase domain-containing protein</fullName>
    </recommendedName>
</protein>
<sequence length="175" mass="19808">MVARLRGFADAVEHDDRLAERWHRQVGPEDHVWLLGDVAMGDRRAHLRWIATWPGVKHLVLGNHDRPHPLHRNAHAHLGPYEEAFESVQLAAKLRHPGLSLLLSHFPYDGDHTEEERHSQWRLRDLGTPLIHGHTHSTEVVTQSAAGTPQICVSLDAWPTRFPTLAECSELASGR</sequence>
<evidence type="ECO:0000313" key="1">
    <source>
        <dbReference type="EMBL" id="AQP49210.1"/>
    </source>
</evidence>
<dbReference type="Proteomes" id="UP000188145">
    <property type="component" value="Chromosome"/>
</dbReference>
<evidence type="ECO:0000313" key="2">
    <source>
        <dbReference type="Proteomes" id="UP000188145"/>
    </source>
</evidence>
<proteinExistence type="predicted"/>
<organism evidence="1 2">
    <name type="scientific">Tessaracoccus aquimaris</name>
    <dbReference type="NCBI Taxonomy" id="1332264"/>
    <lineage>
        <taxon>Bacteria</taxon>
        <taxon>Bacillati</taxon>
        <taxon>Actinomycetota</taxon>
        <taxon>Actinomycetes</taxon>
        <taxon>Propionibacteriales</taxon>
        <taxon>Propionibacteriaceae</taxon>
        <taxon>Tessaracoccus</taxon>
    </lineage>
</organism>
<dbReference type="InterPro" id="IPR029052">
    <property type="entry name" value="Metallo-depent_PP-like"/>
</dbReference>
<name>A0A1Q2CT52_9ACTN</name>
<accession>A0A1Q2CT52</accession>
<dbReference type="Gene3D" id="3.60.21.10">
    <property type="match status" value="1"/>
</dbReference>
<keyword evidence="2" id="KW-1185">Reference proteome</keyword>
<dbReference type="STRING" id="1332264.BW730_04820"/>
<gene>
    <name evidence="1" type="ORF">BW730_04820</name>
</gene>
<dbReference type="AlphaFoldDB" id="A0A1Q2CT52"/>
<dbReference type="SUPFAM" id="SSF56300">
    <property type="entry name" value="Metallo-dependent phosphatases"/>
    <property type="match status" value="1"/>
</dbReference>
<dbReference type="EMBL" id="CP019606">
    <property type="protein sequence ID" value="AQP49210.1"/>
    <property type="molecule type" value="Genomic_DNA"/>
</dbReference>
<reference evidence="2" key="1">
    <citation type="submission" date="2017-02" db="EMBL/GenBank/DDBJ databases">
        <title>Tessaracoccus aquaemaris sp. nov., isolated from the intestine of a Korean rockfish, Sebastes schlegelii, in a marine aquaculture pond.</title>
        <authorList>
            <person name="Tak E.J."/>
            <person name="Bae J.-W."/>
        </authorList>
    </citation>
    <scope>NUCLEOTIDE SEQUENCE [LARGE SCALE GENOMIC DNA]</scope>
    <source>
        <strain evidence="2">NSG39</strain>
    </source>
</reference>